<feature type="region of interest" description="Disordered" evidence="1">
    <location>
        <begin position="454"/>
        <end position="473"/>
    </location>
</feature>
<sequence>MHAGSYSNEDVMAEMSRYNAGPGMSHGMEHMSLDPGQPFGQAAVSVYPASSATLHGAGMTTLAGGQASFAQPGTSYGMSYASPETMYQDRSQVEPAYQQHQTIPKYELDRIYQDAVDIQYHERQLLHERVVHTEEKQETQVIRGRRQTITIEKVVEVPQVVVKETIRRVAKPEIVERIIEVPKTEIKKRTTIGPPQVQYQEQIIEVPQVIIEERVIHVPGPRTVQERLIEVPKVEWVERVEYDDYIEYREVPVDKIIEVPEIEYRIREVEHLVPQTYVQEYFVDRYREVPVTQVQEVERTEHVQIMVPPSYGVQQQQGYHQPAQAYQSYSSRSMNSSQAAPAPAVTFNSALQSTSSLGAAETAAAMGQTFGGTQAITSGQAFGGSQMFGGSQAFGGGNQAYGGSQAFGATQAFGGSSYGASEAMAQPVQLMAMSYANYDPSQVGQNAAVGSQFMVPRGSMGPPGTQPFSSRAS</sequence>
<evidence type="ECO:0000313" key="2">
    <source>
        <dbReference type="EMBL" id="CAE8742186.1"/>
    </source>
</evidence>
<organism evidence="2 3">
    <name type="scientific">Polarella glacialis</name>
    <name type="common">Dinoflagellate</name>
    <dbReference type="NCBI Taxonomy" id="89957"/>
    <lineage>
        <taxon>Eukaryota</taxon>
        <taxon>Sar</taxon>
        <taxon>Alveolata</taxon>
        <taxon>Dinophyceae</taxon>
        <taxon>Suessiales</taxon>
        <taxon>Suessiaceae</taxon>
        <taxon>Polarella</taxon>
    </lineage>
</organism>
<reference evidence="2" key="1">
    <citation type="submission" date="2021-02" db="EMBL/GenBank/DDBJ databases">
        <authorList>
            <person name="Dougan E. K."/>
            <person name="Rhodes N."/>
            <person name="Thang M."/>
            <person name="Chan C."/>
        </authorList>
    </citation>
    <scope>NUCLEOTIDE SEQUENCE</scope>
</reference>
<gene>
    <name evidence="2" type="ORF">PGLA2088_LOCUS50859</name>
</gene>
<proteinExistence type="predicted"/>
<dbReference type="Proteomes" id="UP000626109">
    <property type="component" value="Unassembled WGS sequence"/>
</dbReference>
<evidence type="ECO:0000313" key="3">
    <source>
        <dbReference type="Proteomes" id="UP000626109"/>
    </source>
</evidence>
<dbReference type="AlphaFoldDB" id="A0A813M2Z6"/>
<protein>
    <submittedName>
        <fullName evidence="2">Uncharacterized protein</fullName>
    </submittedName>
</protein>
<evidence type="ECO:0000256" key="1">
    <source>
        <dbReference type="SAM" id="MobiDB-lite"/>
    </source>
</evidence>
<comment type="caution">
    <text evidence="2">The sequence shown here is derived from an EMBL/GenBank/DDBJ whole genome shotgun (WGS) entry which is preliminary data.</text>
</comment>
<dbReference type="EMBL" id="CAJNNW010037482">
    <property type="protein sequence ID" value="CAE8742186.1"/>
    <property type="molecule type" value="Genomic_DNA"/>
</dbReference>
<accession>A0A813M2Z6</accession>
<name>A0A813M2Z6_POLGL</name>